<evidence type="ECO:0000313" key="2">
    <source>
        <dbReference type="Proteomes" id="UP001066276"/>
    </source>
</evidence>
<dbReference type="EMBL" id="JANPWB010000006">
    <property type="protein sequence ID" value="KAJ1182784.1"/>
    <property type="molecule type" value="Genomic_DNA"/>
</dbReference>
<dbReference type="Proteomes" id="UP001066276">
    <property type="component" value="Chromosome 3_2"/>
</dbReference>
<proteinExistence type="predicted"/>
<sequence>MSDVWTWHQLSNVDAFAHRAFQEVNGTHQLICGDQTYARCSEQTLPSGLPGAREPCFPLSVCPGQRPTDRLHAGLDDGRPLVS</sequence>
<name>A0AAV7U3Y0_PLEWA</name>
<gene>
    <name evidence="1" type="ORF">NDU88_007964</name>
</gene>
<protein>
    <submittedName>
        <fullName evidence="1">Uncharacterized protein</fullName>
    </submittedName>
</protein>
<organism evidence="1 2">
    <name type="scientific">Pleurodeles waltl</name>
    <name type="common">Iberian ribbed newt</name>
    <dbReference type="NCBI Taxonomy" id="8319"/>
    <lineage>
        <taxon>Eukaryota</taxon>
        <taxon>Metazoa</taxon>
        <taxon>Chordata</taxon>
        <taxon>Craniata</taxon>
        <taxon>Vertebrata</taxon>
        <taxon>Euteleostomi</taxon>
        <taxon>Amphibia</taxon>
        <taxon>Batrachia</taxon>
        <taxon>Caudata</taxon>
        <taxon>Salamandroidea</taxon>
        <taxon>Salamandridae</taxon>
        <taxon>Pleurodelinae</taxon>
        <taxon>Pleurodeles</taxon>
    </lineage>
</organism>
<comment type="caution">
    <text evidence="1">The sequence shown here is derived from an EMBL/GenBank/DDBJ whole genome shotgun (WGS) entry which is preliminary data.</text>
</comment>
<evidence type="ECO:0000313" key="1">
    <source>
        <dbReference type="EMBL" id="KAJ1182784.1"/>
    </source>
</evidence>
<reference evidence="1" key="1">
    <citation type="journal article" date="2022" name="bioRxiv">
        <title>Sequencing and chromosome-scale assembly of the giantPleurodeles waltlgenome.</title>
        <authorList>
            <person name="Brown T."/>
            <person name="Elewa A."/>
            <person name="Iarovenko S."/>
            <person name="Subramanian E."/>
            <person name="Araus A.J."/>
            <person name="Petzold A."/>
            <person name="Susuki M."/>
            <person name="Suzuki K.-i.T."/>
            <person name="Hayashi T."/>
            <person name="Toyoda A."/>
            <person name="Oliveira C."/>
            <person name="Osipova E."/>
            <person name="Leigh N.D."/>
            <person name="Simon A."/>
            <person name="Yun M.H."/>
        </authorList>
    </citation>
    <scope>NUCLEOTIDE SEQUENCE</scope>
    <source>
        <strain evidence="1">20211129_DDA</strain>
        <tissue evidence="1">Liver</tissue>
    </source>
</reference>
<accession>A0AAV7U3Y0</accession>
<keyword evidence="2" id="KW-1185">Reference proteome</keyword>
<dbReference type="AlphaFoldDB" id="A0AAV7U3Y0"/>